<evidence type="ECO:0000313" key="17">
    <source>
        <dbReference type="Proteomes" id="UP000784128"/>
    </source>
</evidence>
<dbReference type="SMART" id="SM00260">
    <property type="entry name" value="CheW"/>
    <property type="match status" value="1"/>
</dbReference>
<dbReference type="InterPro" id="IPR003594">
    <property type="entry name" value="HATPase_dom"/>
</dbReference>
<dbReference type="Gene3D" id="1.10.287.560">
    <property type="entry name" value="Histidine kinase CheA-like, homodimeric domain"/>
    <property type="match status" value="1"/>
</dbReference>
<feature type="domain" description="Histidine kinase" evidence="13">
    <location>
        <begin position="317"/>
        <end position="565"/>
    </location>
</feature>
<evidence type="ECO:0000313" key="16">
    <source>
        <dbReference type="EMBL" id="MBT1070530.1"/>
    </source>
</evidence>
<dbReference type="EC" id="2.7.13.3" evidence="2"/>
<dbReference type="Gene3D" id="1.20.120.160">
    <property type="entry name" value="HPT domain"/>
    <property type="match status" value="1"/>
</dbReference>
<evidence type="ECO:0000256" key="2">
    <source>
        <dbReference type="ARBA" id="ARBA00012438"/>
    </source>
</evidence>
<dbReference type="Gene3D" id="3.30.565.10">
    <property type="entry name" value="Histidine kinase-like ATPase, C-terminal domain"/>
    <property type="match status" value="1"/>
</dbReference>
<dbReference type="InterPro" id="IPR051315">
    <property type="entry name" value="Bact_Chemotaxis_CheA"/>
</dbReference>
<evidence type="ECO:0000256" key="6">
    <source>
        <dbReference type="ARBA" id="ARBA00022679"/>
    </source>
</evidence>
<dbReference type="PROSITE" id="PS50851">
    <property type="entry name" value="CHEW"/>
    <property type="match status" value="1"/>
</dbReference>
<feature type="modified residue" description="Phosphohistidine" evidence="12">
    <location>
        <position position="45"/>
    </location>
</feature>
<proteinExistence type="predicted"/>
<evidence type="ECO:0000256" key="10">
    <source>
        <dbReference type="ARBA" id="ARBA00023012"/>
    </source>
</evidence>
<comment type="function">
    <text evidence="11">Involved in the transmission of sensory signals from the chemoreceptors to the flagellar motors. CheA is autophosphorylated; it can transfer its phosphate group to either CheB or CheY.</text>
</comment>
<evidence type="ECO:0000256" key="3">
    <source>
        <dbReference type="ARBA" id="ARBA00021495"/>
    </source>
</evidence>
<dbReference type="SMART" id="SM00387">
    <property type="entry name" value="HATPase_c"/>
    <property type="match status" value="1"/>
</dbReference>
<organism evidence="16 17">
    <name type="scientific">Pelotalea chapellei</name>
    <dbReference type="NCBI Taxonomy" id="44671"/>
    <lineage>
        <taxon>Bacteria</taxon>
        <taxon>Pseudomonadati</taxon>
        <taxon>Thermodesulfobacteriota</taxon>
        <taxon>Desulfuromonadia</taxon>
        <taxon>Geobacterales</taxon>
        <taxon>Geobacteraceae</taxon>
        <taxon>Pelotalea</taxon>
    </lineage>
</organism>
<dbReference type="InterPro" id="IPR036641">
    <property type="entry name" value="HPT_dom_sf"/>
</dbReference>
<evidence type="ECO:0000256" key="11">
    <source>
        <dbReference type="ARBA" id="ARBA00035100"/>
    </source>
</evidence>
<dbReference type="Pfam" id="PF01584">
    <property type="entry name" value="CheW"/>
    <property type="match status" value="1"/>
</dbReference>
<dbReference type="InterPro" id="IPR004358">
    <property type="entry name" value="Sig_transdc_His_kin-like_C"/>
</dbReference>
<dbReference type="InterPro" id="IPR005467">
    <property type="entry name" value="His_kinase_dom"/>
</dbReference>
<reference evidence="16 17" key="1">
    <citation type="submission" date="2021-05" db="EMBL/GenBank/DDBJ databases">
        <title>The draft genome of Geobacter chapellei DSM 13688.</title>
        <authorList>
            <person name="Xu Z."/>
            <person name="Masuda Y."/>
            <person name="Itoh H."/>
            <person name="Senoo K."/>
        </authorList>
    </citation>
    <scope>NUCLEOTIDE SEQUENCE [LARGE SCALE GENOMIC DNA]</scope>
    <source>
        <strain evidence="16 17">DSM 13688</strain>
    </source>
</reference>
<dbReference type="InterPro" id="IPR004105">
    <property type="entry name" value="CheA-like_dim"/>
</dbReference>
<dbReference type="Pfam" id="PF01627">
    <property type="entry name" value="Hpt"/>
    <property type="match status" value="1"/>
</dbReference>
<evidence type="ECO:0000256" key="8">
    <source>
        <dbReference type="ARBA" id="ARBA00022777"/>
    </source>
</evidence>
<evidence type="ECO:0000256" key="4">
    <source>
        <dbReference type="ARBA" id="ARBA00022500"/>
    </source>
</evidence>
<keyword evidence="8" id="KW-0418">Kinase</keyword>
<protein>
    <recommendedName>
        <fullName evidence="3">Chemotaxis protein CheA</fullName>
        <ecNumber evidence="2">2.7.13.3</ecNumber>
    </recommendedName>
</protein>
<dbReference type="SMART" id="SM01231">
    <property type="entry name" value="H-kinase_dim"/>
    <property type="match status" value="1"/>
</dbReference>
<keyword evidence="7" id="KW-0547">Nucleotide-binding</keyword>
<dbReference type="SUPFAM" id="SSF47226">
    <property type="entry name" value="Histidine-containing phosphotransfer domain, HPT domain"/>
    <property type="match status" value="1"/>
</dbReference>
<dbReference type="InterPro" id="IPR002545">
    <property type="entry name" value="CheW-lke_dom"/>
</dbReference>
<dbReference type="SMART" id="SM00073">
    <property type="entry name" value="HPT"/>
    <property type="match status" value="1"/>
</dbReference>
<dbReference type="PROSITE" id="PS50109">
    <property type="entry name" value="HIS_KIN"/>
    <property type="match status" value="1"/>
</dbReference>
<dbReference type="InterPro" id="IPR036061">
    <property type="entry name" value="CheW-like_dom_sf"/>
</dbReference>
<keyword evidence="17" id="KW-1185">Reference proteome</keyword>
<keyword evidence="9" id="KW-0067">ATP-binding</keyword>
<keyword evidence="6" id="KW-0808">Transferase</keyword>
<evidence type="ECO:0000259" key="15">
    <source>
        <dbReference type="PROSITE" id="PS50894"/>
    </source>
</evidence>
<evidence type="ECO:0000256" key="9">
    <source>
        <dbReference type="ARBA" id="ARBA00022840"/>
    </source>
</evidence>
<dbReference type="SUPFAM" id="SSF47384">
    <property type="entry name" value="Homodimeric domain of signal transducing histidine kinase"/>
    <property type="match status" value="1"/>
</dbReference>
<dbReference type="InterPro" id="IPR037257">
    <property type="entry name" value="T2SS_E_N_sf"/>
</dbReference>
<dbReference type="PROSITE" id="PS50894">
    <property type="entry name" value="HPT"/>
    <property type="match status" value="1"/>
</dbReference>
<keyword evidence="4" id="KW-0145">Chemotaxis</keyword>
<dbReference type="EMBL" id="JAHDYS010000002">
    <property type="protein sequence ID" value="MBT1070530.1"/>
    <property type="molecule type" value="Genomic_DNA"/>
</dbReference>
<dbReference type="InterPro" id="IPR036097">
    <property type="entry name" value="HisK_dim/P_sf"/>
</dbReference>
<dbReference type="PRINTS" id="PR00344">
    <property type="entry name" value="BCTRLSENSOR"/>
</dbReference>
<dbReference type="InterPro" id="IPR036890">
    <property type="entry name" value="HATPase_C_sf"/>
</dbReference>
<gene>
    <name evidence="16" type="ORF">KJB30_01915</name>
</gene>
<evidence type="ECO:0000259" key="14">
    <source>
        <dbReference type="PROSITE" id="PS50851"/>
    </source>
</evidence>
<evidence type="ECO:0000259" key="13">
    <source>
        <dbReference type="PROSITE" id="PS50109"/>
    </source>
</evidence>
<dbReference type="SUPFAM" id="SSF55874">
    <property type="entry name" value="ATPase domain of HSP90 chaperone/DNA topoisomerase II/histidine kinase"/>
    <property type="match status" value="1"/>
</dbReference>
<dbReference type="SUPFAM" id="SSF50341">
    <property type="entry name" value="CheW-like"/>
    <property type="match status" value="1"/>
</dbReference>
<sequence>MMEQAMATYREEAAELLAELETSLLDLEETPDDDDLINRVFRAMHTIKGSGAMFGFDEIAAFTHEVETVFDLVRNGKMAVTKQLLDLTLTSRDHILALLNDSGIAGEVDRSRGDEIISGLRLLVPKADMVEVASDVPNVSALSMAGEEPADEKTWRIRFRPAPEILLCGTNPISLINELRGLGVCYVIAQFDEVPLLDSLVPEHCHIYWDIILTSTRGEDAIRDVFIFVEDDCDIRIELIDSGKIDPDQDYKKLGNILVERGDLSLEEMQKVLLQQKRFGELLVEQEIVSPGKVQSALVEQQHVKNVRKERSEAPQEAAASIRVPAEKLDQLINLVGEMVTVQAHLSQVSMAGRDSTYIAIAEEVERLTNELRDTALNIRMLPIGSTFSKFKRLVRDLSQELGKEIEMETFGADTELDKTVIEKLNDPLVHIIRNSIDHGVEMPEARLAAGKSSTGTVTLGAEHSGDSVLITIRDDGGGLDRNAIRAKAVERGLLNANAEVSDKEIYAQIFAPGFSTATAVTSVSGRGVGMDVVKRGIDGLRGSIGVDSVPGVGTTITLKIPLTLAIIDSLLVKIGTDHFVLPLATVEECIELTSADVLNSHGRHLANVRGAIIPYIPLREHFMIAGERPDIEQIVIANIHDTKVGFVVDKVLGEHQAVIKSLGKMYRDVKGLSGATILGDGNVALILDMAVLLQNIEQQERESL</sequence>
<comment type="catalytic activity">
    <reaction evidence="1">
        <text>ATP + protein L-histidine = ADP + protein N-phospho-L-histidine.</text>
        <dbReference type="EC" id="2.7.13.3"/>
    </reaction>
</comment>
<dbReference type="PANTHER" id="PTHR43395">
    <property type="entry name" value="SENSOR HISTIDINE KINASE CHEA"/>
    <property type="match status" value="1"/>
</dbReference>
<dbReference type="RefSeq" id="WP_214296252.1">
    <property type="nucleotide sequence ID" value="NZ_JAHDYS010000002.1"/>
</dbReference>
<keyword evidence="10" id="KW-0902">Two-component regulatory system</keyword>
<comment type="caution">
    <text evidence="16">The sequence shown here is derived from an EMBL/GenBank/DDBJ whole genome shotgun (WGS) entry which is preliminary data.</text>
</comment>
<evidence type="ECO:0000256" key="1">
    <source>
        <dbReference type="ARBA" id="ARBA00000085"/>
    </source>
</evidence>
<dbReference type="Proteomes" id="UP000784128">
    <property type="component" value="Unassembled WGS sequence"/>
</dbReference>
<dbReference type="CDD" id="cd00731">
    <property type="entry name" value="CheA_reg"/>
    <property type="match status" value="1"/>
</dbReference>
<dbReference type="PANTHER" id="PTHR43395:SF10">
    <property type="entry name" value="CHEMOTAXIS PROTEIN CHEA"/>
    <property type="match status" value="1"/>
</dbReference>
<dbReference type="Pfam" id="PF02518">
    <property type="entry name" value="HATPase_c"/>
    <property type="match status" value="1"/>
</dbReference>
<accession>A0ABS5U4D8</accession>
<name>A0ABS5U4D8_9BACT</name>
<feature type="domain" description="CheW-like" evidence="14">
    <location>
        <begin position="567"/>
        <end position="699"/>
    </location>
</feature>
<dbReference type="SUPFAM" id="SSF160246">
    <property type="entry name" value="EspE N-terminal domain-like"/>
    <property type="match status" value="1"/>
</dbReference>
<dbReference type="CDD" id="cd00088">
    <property type="entry name" value="HPT"/>
    <property type="match status" value="1"/>
</dbReference>
<feature type="domain" description="HPt" evidence="15">
    <location>
        <begin position="1"/>
        <end position="102"/>
    </location>
</feature>
<evidence type="ECO:0000256" key="5">
    <source>
        <dbReference type="ARBA" id="ARBA00022553"/>
    </source>
</evidence>
<keyword evidence="5 12" id="KW-0597">Phosphoprotein</keyword>
<evidence type="ECO:0000256" key="12">
    <source>
        <dbReference type="PROSITE-ProRule" id="PRU00110"/>
    </source>
</evidence>
<dbReference type="Gene3D" id="2.30.30.40">
    <property type="entry name" value="SH3 Domains"/>
    <property type="match status" value="1"/>
</dbReference>
<evidence type="ECO:0000256" key="7">
    <source>
        <dbReference type="ARBA" id="ARBA00022741"/>
    </source>
</evidence>
<dbReference type="CDD" id="cd16916">
    <property type="entry name" value="HATPase_CheA-like"/>
    <property type="match status" value="1"/>
</dbReference>
<dbReference type="InterPro" id="IPR037006">
    <property type="entry name" value="CheA-like_homodim_sf"/>
</dbReference>
<dbReference type="InterPro" id="IPR008207">
    <property type="entry name" value="Sig_transdc_His_kin_Hpt_dom"/>
</dbReference>
<dbReference type="Pfam" id="PF02895">
    <property type="entry name" value="H-kinase_dim"/>
    <property type="match status" value="1"/>
</dbReference>